<dbReference type="GO" id="GO:0008270">
    <property type="term" value="F:zinc ion binding"/>
    <property type="evidence" value="ECO:0007669"/>
    <property type="project" value="InterPro"/>
</dbReference>
<dbReference type="VEuPathDB" id="FungiDB:F9C07_2235088"/>
<keyword evidence="2" id="KW-0862">Zinc</keyword>
<accession>A0A5N6H6P0</accession>
<dbReference type="InterPro" id="IPR021858">
    <property type="entry name" value="Fun_TF"/>
</dbReference>
<dbReference type="PROSITE" id="PS50048">
    <property type="entry name" value="ZN2_CY6_FUNGAL_2"/>
    <property type="match status" value="1"/>
</dbReference>
<dbReference type="InterPro" id="IPR001138">
    <property type="entry name" value="Zn2Cys6_DnaBD"/>
</dbReference>
<evidence type="ECO:0000313" key="8">
    <source>
        <dbReference type="EMBL" id="KAB8249394.1"/>
    </source>
</evidence>
<proteinExistence type="predicted"/>
<dbReference type="Pfam" id="PF00172">
    <property type="entry name" value="Zn_clus"/>
    <property type="match status" value="1"/>
</dbReference>
<dbReference type="Gene3D" id="4.10.240.10">
    <property type="entry name" value="Zn(2)-C6 fungal-type DNA-binding domain"/>
    <property type="match status" value="1"/>
</dbReference>
<dbReference type="PANTHER" id="PTHR36206:SF16">
    <property type="entry name" value="TRANSCRIPTION FACTOR DOMAIN-CONTAINING PROTEIN-RELATED"/>
    <property type="match status" value="1"/>
</dbReference>
<dbReference type="EMBL" id="ML734572">
    <property type="protein sequence ID" value="KAB8249394.1"/>
    <property type="molecule type" value="Genomic_DNA"/>
</dbReference>
<protein>
    <recommendedName>
        <fullName evidence="7">Zn(2)-C6 fungal-type domain-containing protein</fullName>
    </recommendedName>
</protein>
<evidence type="ECO:0000259" key="7">
    <source>
        <dbReference type="PROSITE" id="PS50048"/>
    </source>
</evidence>
<dbReference type="VEuPathDB" id="FungiDB:AFLA_008411"/>
<dbReference type="Pfam" id="PF11951">
    <property type="entry name" value="Fungal_trans_2"/>
    <property type="match status" value="1"/>
</dbReference>
<gene>
    <name evidence="8" type="ORF">BDV35DRAFT_140592</name>
</gene>
<keyword evidence="3" id="KW-0805">Transcription regulation</keyword>
<reference evidence="8" key="1">
    <citation type="submission" date="2019-04" db="EMBL/GenBank/DDBJ databases">
        <title>Friends and foes A comparative genomics study of 23 Aspergillus species from section Flavi.</title>
        <authorList>
            <consortium name="DOE Joint Genome Institute"/>
            <person name="Kjaerbolling I."/>
            <person name="Vesth T."/>
            <person name="Frisvad J.C."/>
            <person name="Nybo J.L."/>
            <person name="Theobald S."/>
            <person name="Kildgaard S."/>
            <person name="Isbrandt T."/>
            <person name="Kuo A."/>
            <person name="Sato A."/>
            <person name="Lyhne E.K."/>
            <person name="Kogle M.E."/>
            <person name="Wiebenga A."/>
            <person name="Kun R.S."/>
            <person name="Lubbers R.J."/>
            <person name="Makela M.R."/>
            <person name="Barry K."/>
            <person name="Chovatia M."/>
            <person name="Clum A."/>
            <person name="Daum C."/>
            <person name="Haridas S."/>
            <person name="He G."/>
            <person name="LaButti K."/>
            <person name="Lipzen A."/>
            <person name="Mondo S."/>
            <person name="Riley R."/>
            <person name="Salamov A."/>
            <person name="Simmons B.A."/>
            <person name="Magnuson J.K."/>
            <person name="Henrissat B."/>
            <person name="Mortensen U.H."/>
            <person name="Larsen T.O."/>
            <person name="Devries R.P."/>
            <person name="Grigoriev I.V."/>
            <person name="Machida M."/>
            <person name="Baker S.E."/>
            <person name="Andersen M.R."/>
        </authorList>
    </citation>
    <scope>NUCLEOTIDE SEQUENCE [LARGE SCALE GENOMIC DNA]</scope>
    <source>
        <strain evidence="8">CBS 121.62</strain>
    </source>
</reference>
<dbReference type="InterPro" id="IPR036864">
    <property type="entry name" value="Zn2-C6_fun-type_DNA-bd_sf"/>
</dbReference>
<evidence type="ECO:0000256" key="3">
    <source>
        <dbReference type="ARBA" id="ARBA00023015"/>
    </source>
</evidence>
<dbReference type="GO" id="GO:0009893">
    <property type="term" value="P:positive regulation of metabolic process"/>
    <property type="evidence" value="ECO:0007669"/>
    <property type="project" value="UniProtKB-ARBA"/>
</dbReference>
<name>A0A5N6H6P0_ASPFL</name>
<evidence type="ECO:0000256" key="1">
    <source>
        <dbReference type="ARBA" id="ARBA00022723"/>
    </source>
</evidence>
<dbReference type="PANTHER" id="PTHR36206">
    <property type="entry name" value="ASPERCRYPTIN BIOSYNTHESIS CLUSTER-SPECIFIC TRANSCRIPTION REGULATOR ATNN-RELATED"/>
    <property type="match status" value="1"/>
</dbReference>
<dbReference type="InterPro" id="IPR052360">
    <property type="entry name" value="Transcr_Regulatory_Proteins"/>
</dbReference>
<feature type="domain" description="Zn(2)-C6 fungal-type" evidence="7">
    <location>
        <begin position="24"/>
        <end position="52"/>
    </location>
</feature>
<organism evidence="8">
    <name type="scientific">Aspergillus flavus</name>
    <dbReference type="NCBI Taxonomy" id="5059"/>
    <lineage>
        <taxon>Eukaryota</taxon>
        <taxon>Fungi</taxon>
        <taxon>Dikarya</taxon>
        <taxon>Ascomycota</taxon>
        <taxon>Pezizomycotina</taxon>
        <taxon>Eurotiomycetes</taxon>
        <taxon>Eurotiomycetidae</taxon>
        <taxon>Eurotiales</taxon>
        <taxon>Aspergillaceae</taxon>
        <taxon>Aspergillus</taxon>
        <taxon>Aspergillus subgen. Circumdati</taxon>
    </lineage>
</organism>
<dbReference type="SMART" id="SM00066">
    <property type="entry name" value="GAL4"/>
    <property type="match status" value="1"/>
</dbReference>
<dbReference type="GO" id="GO:0000981">
    <property type="term" value="F:DNA-binding transcription factor activity, RNA polymerase II-specific"/>
    <property type="evidence" value="ECO:0007669"/>
    <property type="project" value="InterPro"/>
</dbReference>
<evidence type="ECO:0000256" key="4">
    <source>
        <dbReference type="ARBA" id="ARBA00023125"/>
    </source>
</evidence>
<keyword evidence="5" id="KW-0804">Transcription</keyword>
<sequence>MRDVPDSSAPKRMRIARAPRSKSGCRTCRIRHVKCDESPDRCLNCESTGRQCDGYDLDRLPSKKGPASSTALGLHQMRLVLPDQTSDERRCFSYFQCSTIPMINVWFDHQMWERLTLQMSHAEPAICHAVVAVSALQQLVETTGIPVLPEDMTNRYHRFALGQYNRAVTHLISRMNSNDPSVKNMALVCCLLFVVFELTRGRYDLAIVHLQNGVKLLGADAQRPNYSSLYHAHPSLALERQIDPSFAAAIMHLDLQSAHFGVSKLHDGLDLEMFAHQVESAPAIDDFRTIQDAWIVRDRIFIQFCMFGSLCESFSADEISANYSVLCTEQRKQQAQLAGFAAALDRFEEASLRHRCLTPKEQRAMAILRMHHAALSVVTDICLIKCSETIRSISTERFNNVVDQAKSITTSLKEIAPRSTPRRPTLLMETGTIAPLFFVIAKCDNPGVRQRALKVLKSWPHREGLWDSQLAATLARQMMFAEAR</sequence>
<keyword evidence="6" id="KW-0539">Nucleus</keyword>
<evidence type="ECO:0000256" key="6">
    <source>
        <dbReference type="ARBA" id="ARBA00023242"/>
    </source>
</evidence>
<keyword evidence="1" id="KW-0479">Metal-binding</keyword>
<dbReference type="GO" id="GO:0003677">
    <property type="term" value="F:DNA binding"/>
    <property type="evidence" value="ECO:0007669"/>
    <property type="project" value="UniProtKB-KW"/>
</dbReference>
<dbReference type="CDD" id="cd00067">
    <property type="entry name" value="GAL4"/>
    <property type="match status" value="1"/>
</dbReference>
<evidence type="ECO:0000256" key="2">
    <source>
        <dbReference type="ARBA" id="ARBA00022833"/>
    </source>
</evidence>
<keyword evidence="4" id="KW-0238">DNA-binding</keyword>
<dbReference type="AlphaFoldDB" id="A0A5N6H6P0"/>
<dbReference type="PROSITE" id="PS00463">
    <property type="entry name" value="ZN2_CY6_FUNGAL_1"/>
    <property type="match status" value="1"/>
</dbReference>
<dbReference type="SUPFAM" id="SSF57701">
    <property type="entry name" value="Zn2/Cys6 DNA-binding domain"/>
    <property type="match status" value="1"/>
</dbReference>
<evidence type="ECO:0000256" key="5">
    <source>
        <dbReference type="ARBA" id="ARBA00023163"/>
    </source>
</evidence>
<dbReference type="Proteomes" id="UP000325434">
    <property type="component" value="Unassembled WGS sequence"/>
</dbReference>